<organism evidence="2 3">
    <name type="scientific">Bradyrhizobium ontarionense</name>
    <dbReference type="NCBI Taxonomy" id="2898149"/>
    <lineage>
        <taxon>Bacteria</taxon>
        <taxon>Pseudomonadati</taxon>
        <taxon>Pseudomonadota</taxon>
        <taxon>Alphaproteobacteria</taxon>
        <taxon>Hyphomicrobiales</taxon>
        <taxon>Nitrobacteraceae</taxon>
        <taxon>Bradyrhizobium</taxon>
    </lineage>
</organism>
<dbReference type="EMBL" id="CP088156">
    <property type="protein sequence ID" value="UFZ05908.1"/>
    <property type="molecule type" value="Genomic_DNA"/>
</dbReference>
<reference evidence="2" key="1">
    <citation type="journal article" date="2024" name="Antonie Van Leeuwenhoek">
        <title>Bradyrhizobium ontarionense sp. nov., a novel bacterial symbiont isolated from Aeschynomene indica (Indian jointvetch), harbours photosynthesis, nitrogen fixation and nitrous oxide (N2O) reductase genes.</title>
        <authorList>
            <person name="Bromfield E.S.P."/>
            <person name="Cloutier S."/>
        </authorList>
    </citation>
    <scope>NUCLEOTIDE SEQUENCE</scope>
    <source>
        <strain evidence="2">A19</strain>
    </source>
</reference>
<keyword evidence="3" id="KW-1185">Reference proteome</keyword>
<feature type="region of interest" description="Disordered" evidence="1">
    <location>
        <begin position="70"/>
        <end position="89"/>
    </location>
</feature>
<proteinExistence type="predicted"/>
<protein>
    <submittedName>
        <fullName evidence="2">Uncharacterized protein</fullName>
    </submittedName>
</protein>
<evidence type="ECO:0000256" key="1">
    <source>
        <dbReference type="SAM" id="MobiDB-lite"/>
    </source>
</evidence>
<sequence length="111" mass="12736">MALHRDIFWIGRQWAVTGHGLQAVDQRLKGAFDIDRSRVWDDGLLDPLRKQAWFNEVDFEKALGTARARFPAAEQPGQAQPPAAPDQPVSALRLCTRGRLARFLPQWRIRY</sequence>
<dbReference type="RefSeq" id="WP_231324469.1">
    <property type="nucleotide sequence ID" value="NZ_CP088156.1"/>
</dbReference>
<dbReference type="Proteomes" id="UP001431010">
    <property type="component" value="Chromosome"/>
</dbReference>
<evidence type="ECO:0000313" key="3">
    <source>
        <dbReference type="Proteomes" id="UP001431010"/>
    </source>
</evidence>
<evidence type="ECO:0000313" key="2">
    <source>
        <dbReference type="EMBL" id="UFZ05908.1"/>
    </source>
</evidence>
<name>A0ABY3RF17_9BRAD</name>
<feature type="compositionally biased region" description="Low complexity" evidence="1">
    <location>
        <begin position="71"/>
        <end position="89"/>
    </location>
</feature>
<gene>
    <name evidence="2" type="ORF">LQG66_06260</name>
</gene>
<accession>A0ABY3RF17</accession>